<comment type="caution">
    <text evidence="1">The sequence shown here is derived from an EMBL/GenBank/DDBJ whole genome shotgun (WGS) entry which is preliminary data.</text>
</comment>
<accession>A0ABT9LYL6</accession>
<dbReference type="Proteomes" id="UP001229209">
    <property type="component" value="Unassembled WGS sequence"/>
</dbReference>
<name>A0ABT9LYL6_9BACL</name>
<organism evidence="1 2">
    <name type="scientific">Alicyclobacillus tolerans</name>
    <dbReference type="NCBI Taxonomy" id="90970"/>
    <lineage>
        <taxon>Bacteria</taxon>
        <taxon>Bacillati</taxon>
        <taxon>Bacillota</taxon>
        <taxon>Bacilli</taxon>
        <taxon>Bacillales</taxon>
        <taxon>Alicyclobacillaceae</taxon>
        <taxon>Alicyclobacillus</taxon>
    </lineage>
</organism>
<protein>
    <submittedName>
        <fullName evidence="1">Uncharacterized protein</fullName>
    </submittedName>
</protein>
<gene>
    <name evidence="1" type="ORF">J2S04_002332</name>
</gene>
<dbReference type="EMBL" id="JAURUO010000013">
    <property type="protein sequence ID" value="MDP9729359.1"/>
    <property type="molecule type" value="Genomic_DNA"/>
</dbReference>
<reference evidence="1 2" key="1">
    <citation type="submission" date="2023-07" db="EMBL/GenBank/DDBJ databases">
        <title>Genomic Encyclopedia of Type Strains, Phase IV (KMG-IV): sequencing the most valuable type-strain genomes for metagenomic binning, comparative biology and taxonomic classification.</title>
        <authorList>
            <person name="Goeker M."/>
        </authorList>
    </citation>
    <scope>NUCLEOTIDE SEQUENCE [LARGE SCALE GENOMIC DNA]</scope>
    <source>
        <strain evidence="1 2">DSM 25924</strain>
    </source>
</reference>
<proteinExistence type="predicted"/>
<evidence type="ECO:0000313" key="1">
    <source>
        <dbReference type="EMBL" id="MDP9729359.1"/>
    </source>
</evidence>
<keyword evidence="2" id="KW-1185">Reference proteome</keyword>
<dbReference type="RefSeq" id="WP_203115843.1">
    <property type="nucleotide sequence ID" value="NZ_JAURUO010000013.1"/>
</dbReference>
<evidence type="ECO:0000313" key="2">
    <source>
        <dbReference type="Proteomes" id="UP001229209"/>
    </source>
</evidence>
<sequence>MLKLVKIDTNLAMAYTYVFDNNGKEDLVIVPLGAQITAQNIWGVNGFPMSEAGLSLAEQAILDNTIKQYIQPLGKNVRLIDNNDSWIIQRALDRYRATHSN</sequence>